<evidence type="ECO:0000256" key="5">
    <source>
        <dbReference type="PROSITE-ProRule" id="PRU01330"/>
    </source>
</evidence>
<proteinExistence type="inferred from homology"/>
<accession>A0ABN3DKJ9</accession>
<dbReference type="PROSITE" id="PS51987">
    <property type="entry name" value="GS_CATALYTIC"/>
    <property type="match status" value="1"/>
</dbReference>
<gene>
    <name evidence="9" type="primary">glnA3</name>
    <name evidence="9" type="ORF">GCM10010430_14260</name>
</gene>
<keyword evidence="10" id="KW-1185">Reference proteome</keyword>
<evidence type="ECO:0000259" key="8">
    <source>
        <dbReference type="PROSITE" id="PS51987"/>
    </source>
</evidence>
<feature type="domain" description="GS catalytic" evidence="8">
    <location>
        <begin position="123"/>
        <end position="446"/>
    </location>
</feature>
<evidence type="ECO:0000256" key="3">
    <source>
        <dbReference type="ARBA" id="ARBA00022741"/>
    </source>
</evidence>
<dbReference type="InterPro" id="IPR008146">
    <property type="entry name" value="Gln_synth_cat_dom"/>
</dbReference>
<keyword evidence="2" id="KW-0436">Ligase</keyword>
<dbReference type="Gene3D" id="3.10.20.70">
    <property type="entry name" value="Glutamine synthetase, N-terminal domain"/>
    <property type="match status" value="1"/>
</dbReference>
<protein>
    <submittedName>
        <fullName evidence="9">Gamma-glutamylpolyamine synthetase GlnA3</fullName>
    </submittedName>
</protein>
<dbReference type="InterPro" id="IPR014746">
    <property type="entry name" value="Gln_synth/guanido_kin_cat_dom"/>
</dbReference>
<evidence type="ECO:0000256" key="2">
    <source>
        <dbReference type="ARBA" id="ARBA00022598"/>
    </source>
</evidence>
<dbReference type="InterPro" id="IPR036651">
    <property type="entry name" value="Gln_synt_N_sf"/>
</dbReference>
<dbReference type="PANTHER" id="PTHR43785">
    <property type="entry name" value="GAMMA-GLUTAMYLPUTRESCINE SYNTHETASE"/>
    <property type="match status" value="1"/>
</dbReference>
<evidence type="ECO:0000256" key="4">
    <source>
        <dbReference type="ARBA" id="ARBA00022840"/>
    </source>
</evidence>
<dbReference type="SMART" id="SM01230">
    <property type="entry name" value="Gln-synt_C"/>
    <property type="match status" value="1"/>
</dbReference>
<comment type="caution">
    <text evidence="9">The sequence shown here is derived from an EMBL/GenBank/DDBJ whole genome shotgun (WGS) entry which is preliminary data.</text>
</comment>
<dbReference type="SUPFAM" id="SSF54368">
    <property type="entry name" value="Glutamine synthetase, N-terminal domain"/>
    <property type="match status" value="1"/>
</dbReference>
<dbReference type="RefSeq" id="WP_344635363.1">
    <property type="nucleotide sequence ID" value="NZ_BAAATR010000004.1"/>
</dbReference>
<evidence type="ECO:0000313" key="10">
    <source>
        <dbReference type="Proteomes" id="UP001500305"/>
    </source>
</evidence>
<evidence type="ECO:0000259" key="7">
    <source>
        <dbReference type="PROSITE" id="PS51986"/>
    </source>
</evidence>
<dbReference type="EMBL" id="BAAATR010000004">
    <property type="protein sequence ID" value="GAA2234625.1"/>
    <property type="molecule type" value="Genomic_DNA"/>
</dbReference>
<name>A0ABN3DKJ9_9ACTN</name>
<feature type="domain" description="GS beta-grasp" evidence="7">
    <location>
        <begin position="24"/>
        <end position="116"/>
    </location>
</feature>
<dbReference type="SUPFAM" id="SSF55931">
    <property type="entry name" value="Glutamine synthetase/guanido kinase"/>
    <property type="match status" value="1"/>
</dbReference>
<dbReference type="PROSITE" id="PS51986">
    <property type="entry name" value="GS_BETA_GRASP"/>
    <property type="match status" value="1"/>
</dbReference>
<organism evidence="9 10">
    <name type="scientific">Kitasatospora cystarginea</name>
    <dbReference type="NCBI Taxonomy" id="58350"/>
    <lineage>
        <taxon>Bacteria</taxon>
        <taxon>Bacillati</taxon>
        <taxon>Actinomycetota</taxon>
        <taxon>Actinomycetes</taxon>
        <taxon>Kitasatosporales</taxon>
        <taxon>Streptomycetaceae</taxon>
        <taxon>Kitasatospora</taxon>
    </lineage>
</organism>
<dbReference type="Pfam" id="PF00120">
    <property type="entry name" value="Gln-synt_C"/>
    <property type="match status" value="1"/>
</dbReference>
<keyword evidence="4" id="KW-0067">ATP-binding</keyword>
<dbReference type="InterPro" id="IPR008147">
    <property type="entry name" value="Gln_synt_N"/>
</dbReference>
<dbReference type="Gene3D" id="3.30.590.10">
    <property type="entry name" value="Glutamine synthetase/guanido kinase, catalytic domain"/>
    <property type="match status" value="1"/>
</dbReference>
<dbReference type="PANTHER" id="PTHR43785:SF12">
    <property type="entry name" value="TYPE-1 GLUTAMINE SYNTHETASE 2"/>
    <property type="match status" value="1"/>
</dbReference>
<evidence type="ECO:0000313" key="9">
    <source>
        <dbReference type="EMBL" id="GAA2234625.1"/>
    </source>
</evidence>
<evidence type="ECO:0000256" key="6">
    <source>
        <dbReference type="RuleBase" id="RU000384"/>
    </source>
</evidence>
<sequence length="446" mass="47477">MTTTQPRAERAAQARLAAAKLTDEAIDGVVLGWVDNAGISRVKAIPVRQLAHAAEWGVGASPSFDVFLLDDSMTSSPFTTGPEGDLRLVPDLTRLSRLAAQPGWAWAPVDRYTQDGTPHPGCQRRFARRMVDALARRGLSLRAGFEVEWVVTDADGRPATEGPAYGMNRMIEHSDYLRDVLRALTAQELTVLQIHPEYAPGQFEVSVAAEGPIEAADTALLVRHTVRAVSQRYGLRASFAPAVTADGVGNGGHLHLSLWRGEQSLGHGGSGPYGLHDEAETFFAGVLAELPALLALGAPSVASYLRLQPSRWAGPFRCWGLENREAALRLITGSTGSQANAEIKCFDAAANPYLVIGSVLAAGLAGLDAGRSLPPEVHGDPAGQSGVERLPGELSVAVDAYEKSVLLREALGAQLHAAVLAVRRAEVELLGSLGAEELIAATRWRY</sequence>
<reference evidence="9 10" key="1">
    <citation type="journal article" date="2019" name="Int. J. Syst. Evol. Microbiol.">
        <title>The Global Catalogue of Microorganisms (GCM) 10K type strain sequencing project: providing services to taxonomists for standard genome sequencing and annotation.</title>
        <authorList>
            <consortium name="The Broad Institute Genomics Platform"/>
            <consortium name="The Broad Institute Genome Sequencing Center for Infectious Disease"/>
            <person name="Wu L."/>
            <person name="Ma J."/>
        </authorList>
    </citation>
    <scope>NUCLEOTIDE SEQUENCE [LARGE SCALE GENOMIC DNA]</scope>
    <source>
        <strain evidence="9 10">JCM 7356</strain>
    </source>
</reference>
<evidence type="ECO:0000256" key="1">
    <source>
        <dbReference type="ARBA" id="ARBA00009897"/>
    </source>
</evidence>
<dbReference type="Proteomes" id="UP001500305">
    <property type="component" value="Unassembled WGS sequence"/>
</dbReference>
<comment type="similarity">
    <text evidence="1 5 6">Belongs to the glutamine synthetase family.</text>
</comment>
<keyword evidence="3" id="KW-0547">Nucleotide-binding</keyword>